<dbReference type="PANTHER" id="PTHR43640">
    <property type="entry name" value="OS07G0260300 PROTEIN"/>
    <property type="match status" value="1"/>
</dbReference>
<dbReference type="CDD" id="cd02969">
    <property type="entry name" value="PRX_like1"/>
    <property type="match status" value="1"/>
</dbReference>
<name>A0ABT6DGB0_9BACT</name>
<sequence length="182" mass="20299">MALTFTPFPELGNKCPDFTLPAVDGKNYSLKDFSNGKPLVVMFICNHCPYVQAIESRLIALGADLKKDGVNVVAICSNDAADHPEDSFENLQKRAKEMNYPFTYLHDESQTVAHAFGAVCTPDYFVYDGALKLVYRGRLDDSWKDAARVTKRELYDAVQTLLKGQTVSEDQTASMGCSIKWK</sequence>
<dbReference type="InterPro" id="IPR000866">
    <property type="entry name" value="AhpC/TSA"/>
</dbReference>
<feature type="domain" description="Thioredoxin" evidence="1">
    <location>
        <begin position="9"/>
        <end position="163"/>
    </location>
</feature>
<dbReference type="SUPFAM" id="SSF52833">
    <property type="entry name" value="Thioredoxin-like"/>
    <property type="match status" value="1"/>
</dbReference>
<dbReference type="EMBL" id="JANRMI010000002">
    <property type="protein sequence ID" value="MDG0815848.1"/>
    <property type="molecule type" value="Genomic_DNA"/>
</dbReference>
<dbReference type="InterPro" id="IPR036249">
    <property type="entry name" value="Thioredoxin-like_sf"/>
</dbReference>
<dbReference type="InterPro" id="IPR047262">
    <property type="entry name" value="PRX-like1"/>
</dbReference>
<dbReference type="PROSITE" id="PS51352">
    <property type="entry name" value="THIOREDOXIN_2"/>
    <property type="match status" value="1"/>
</dbReference>
<organism evidence="2 3">
    <name type="scientific">Bdellovibrio svalbardensis</name>
    <dbReference type="NCBI Taxonomy" id="2972972"/>
    <lineage>
        <taxon>Bacteria</taxon>
        <taxon>Pseudomonadati</taxon>
        <taxon>Bdellovibrionota</taxon>
        <taxon>Bdellovibrionia</taxon>
        <taxon>Bdellovibrionales</taxon>
        <taxon>Pseudobdellovibrionaceae</taxon>
        <taxon>Bdellovibrio</taxon>
    </lineage>
</organism>
<dbReference type="Gene3D" id="3.40.30.10">
    <property type="entry name" value="Glutaredoxin"/>
    <property type="match status" value="1"/>
</dbReference>
<dbReference type="RefSeq" id="WP_277577327.1">
    <property type="nucleotide sequence ID" value="NZ_JANRMI010000002.1"/>
</dbReference>
<keyword evidence="3" id="KW-1185">Reference proteome</keyword>
<evidence type="ECO:0000259" key="1">
    <source>
        <dbReference type="PROSITE" id="PS51352"/>
    </source>
</evidence>
<accession>A0ABT6DGB0</accession>
<protein>
    <submittedName>
        <fullName evidence="2">Thioredoxin family protein</fullName>
    </submittedName>
</protein>
<proteinExistence type="predicted"/>
<dbReference type="Proteomes" id="UP001152321">
    <property type="component" value="Unassembled WGS sequence"/>
</dbReference>
<dbReference type="Pfam" id="PF00578">
    <property type="entry name" value="AhpC-TSA"/>
    <property type="match status" value="1"/>
</dbReference>
<comment type="caution">
    <text evidence="2">The sequence shown here is derived from an EMBL/GenBank/DDBJ whole genome shotgun (WGS) entry which is preliminary data.</text>
</comment>
<reference evidence="2" key="1">
    <citation type="submission" date="2022-08" db="EMBL/GenBank/DDBJ databases">
        <title>Novel Bdellovibrio Species Isolated from Svalbard: Designation Bdellovibrio svalbardensis.</title>
        <authorList>
            <person name="Mitchell R.J."/>
            <person name="Choi S.Y."/>
        </authorList>
    </citation>
    <scope>NUCLEOTIDE SEQUENCE</scope>
    <source>
        <strain evidence="2">PAP01</strain>
    </source>
</reference>
<dbReference type="InterPro" id="IPR013766">
    <property type="entry name" value="Thioredoxin_domain"/>
</dbReference>
<gene>
    <name evidence="2" type="ORF">NWE73_05715</name>
</gene>
<evidence type="ECO:0000313" key="3">
    <source>
        <dbReference type="Proteomes" id="UP001152321"/>
    </source>
</evidence>
<evidence type="ECO:0000313" key="2">
    <source>
        <dbReference type="EMBL" id="MDG0815848.1"/>
    </source>
</evidence>
<dbReference type="PANTHER" id="PTHR43640:SF1">
    <property type="entry name" value="THIOREDOXIN-DEPENDENT PEROXIREDOXIN"/>
    <property type="match status" value="1"/>
</dbReference>